<protein>
    <submittedName>
        <fullName evidence="4">Cytochrome P450</fullName>
        <ecNumber evidence="4">1.14.-.-</ecNumber>
    </submittedName>
</protein>
<evidence type="ECO:0000256" key="2">
    <source>
        <dbReference type="RuleBase" id="RU000461"/>
    </source>
</evidence>
<dbReference type="InterPro" id="IPR036396">
    <property type="entry name" value="Cyt_P450_sf"/>
</dbReference>
<keyword evidence="2" id="KW-0349">Heme</keyword>
<comment type="similarity">
    <text evidence="1 2">Belongs to the cytochrome P450 family.</text>
</comment>
<dbReference type="Proteomes" id="UP001595839">
    <property type="component" value="Unassembled WGS sequence"/>
</dbReference>
<accession>A0ABV9B7P7</accession>
<dbReference type="InterPro" id="IPR001128">
    <property type="entry name" value="Cyt_P450"/>
</dbReference>
<dbReference type="InterPro" id="IPR002397">
    <property type="entry name" value="Cyt_P450_B"/>
</dbReference>
<dbReference type="CDD" id="cd11030">
    <property type="entry name" value="CYP105-like"/>
    <property type="match status" value="1"/>
</dbReference>
<comment type="caution">
    <text evidence="4">The sequence shown here is derived from an EMBL/GenBank/DDBJ whole genome shotgun (WGS) entry which is preliminary data.</text>
</comment>
<evidence type="ECO:0000256" key="1">
    <source>
        <dbReference type="ARBA" id="ARBA00010617"/>
    </source>
</evidence>
<name>A0ABV9B7P7_9ACTN</name>
<dbReference type="PANTHER" id="PTHR46696:SF1">
    <property type="entry name" value="CYTOCHROME P450 YJIB-RELATED"/>
    <property type="match status" value="1"/>
</dbReference>
<keyword evidence="2" id="KW-0408">Iron</keyword>
<gene>
    <name evidence="4" type="ORF">ACFPIH_51630</name>
</gene>
<keyword evidence="2 4" id="KW-0560">Oxidoreductase</keyword>
<organism evidence="4 5">
    <name type="scientific">Streptomyces vulcanius</name>
    <dbReference type="NCBI Taxonomy" id="1441876"/>
    <lineage>
        <taxon>Bacteria</taxon>
        <taxon>Bacillati</taxon>
        <taxon>Actinomycetota</taxon>
        <taxon>Actinomycetes</taxon>
        <taxon>Kitasatosporales</taxon>
        <taxon>Streptomycetaceae</taxon>
        <taxon>Streptomyces</taxon>
    </lineage>
</organism>
<dbReference type="InterPro" id="IPR017972">
    <property type="entry name" value="Cyt_P450_CS"/>
</dbReference>
<dbReference type="RefSeq" id="WP_381186599.1">
    <property type="nucleotide sequence ID" value="NZ_JBHSFK010000061.1"/>
</dbReference>
<evidence type="ECO:0000313" key="5">
    <source>
        <dbReference type="Proteomes" id="UP001595839"/>
    </source>
</evidence>
<keyword evidence="5" id="KW-1185">Reference proteome</keyword>
<dbReference type="PRINTS" id="PR00359">
    <property type="entry name" value="BP450"/>
</dbReference>
<reference evidence="5" key="1">
    <citation type="journal article" date="2019" name="Int. J. Syst. Evol. Microbiol.">
        <title>The Global Catalogue of Microorganisms (GCM) 10K type strain sequencing project: providing services to taxonomists for standard genome sequencing and annotation.</title>
        <authorList>
            <consortium name="The Broad Institute Genomics Platform"/>
            <consortium name="The Broad Institute Genome Sequencing Center for Infectious Disease"/>
            <person name="Wu L."/>
            <person name="Ma J."/>
        </authorList>
    </citation>
    <scope>NUCLEOTIDE SEQUENCE [LARGE SCALE GENOMIC DNA]</scope>
    <source>
        <strain evidence="5">CGMCC 4.7177</strain>
    </source>
</reference>
<proteinExistence type="inferred from homology"/>
<dbReference type="PANTHER" id="PTHR46696">
    <property type="entry name" value="P450, PUTATIVE (EUROFUNG)-RELATED"/>
    <property type="match status" value="1"/>
</dbReference>
<keyword evidence="2" id="KW-0503">Monooxygenase</keyword>
<dbReference type="PRINTS" id="PR00385">
    <property type="entry name" value="P450"/>
</dbReference>
<dbReference type="PROSITE" id="PS00086">
    <property type="entry name" value="CYTOCHROME_P450"/>
    <property type="match status" value="1"/>
</dbReference>
<dbReference type="Pfam" id="PF00067">
    <property type="entry name" value="p450"/>
    <property type="match status" value="1"/>
</dbReference>
<evidence type="ECO:0000313" key="4">
    <source>
        <dbReference type="EMBL" id="MFC4507767.1"/>
    </source>
</evidence>
<dbReference type="EMBL" id="JBHSFK010000061">
    <property type="protein sequence ID" value="MFC4507767.1"/>
    <property type="molecule type" value="Genomic_DNA"/>
</dbReference>
<dbReference type="EC" id="1.14.-.-" evidence="4"/>
<sequence>MSRTTDTQDLDTDPAENSDTLIDDHARDLIRRLSGGAERLAFPMTRSVPFDPPPEYAALRSKCPFAPADLHGHDAWLVARYDDVREALLSDALSADITRPDYPQGPAGKVNRALSTSGLPAFLRMDAPLHDDLRRLVTRDFMIKRVEAMRPRIQQVVDDLIDAMLAGPRPADLFEAIASPLPNIIISEMLGIPQSDHAFFQDRTTYLFKRNVSDGERVTKISELNDYVYGLVDSRDADPDLAPEADIVSRLVHDQLRTGKLDRRTVQGIAFILLVAGHETTGNMIALGTLALLQHPEQYHALGEDPSLAPLAVEELLRYLTILNEPNWRVAKQDTVIGGREIKAGEAVIPLTFSANRDEKHYDNPDTLDIRRGARDHLAFGYGIHQCLGQPLARVELQIVYTTLARRIPTLRLAVPLEEVPFKTDVDIYGVHALPVTW</sequence>
<evidence type="ECO:0000256" key="3">
    <source>
        <dbReference type="SAM" id="MobiDB-lite"/>
    </source>
</evidence>
<dbReference type="SUPFAM" id="SSF48264">
    <property type="entry name" value="Cytochrome P450"/>
    <property type="match status" value="1"/>
</dbReference>
<feature type="region of interest" description="Disordered" evidence="3">
    <location>
        <begin position="1"/>
        <end position="20"/>
    </location>
</feature>
<dbReference type="GO" id="GO:0016491">
    <property type="term" value="F:oxidoreductase activity"/>
    <property type="evidence" value="ECO:0007669"/>
    <property type="project" value="UniProtKB-KW"/>
</dbReference>
<keyword evidence="2" id="KW-0479">Metal-binding</keyword>
<dbReference type="Gene3D" id="1.10.630.10">
    <property type="entry name" value="Cytochrome P450"/>
    <property type="match status" value="1"/>
</dbReference>